<protein>
    <recommendedName>
        <fullName evidence="2">DNA/pantothenate metabolism flavoprotein C-terminal domain-containing protein</fullName>
    </recommendedName>
</protein>
<dbReference type="AlphaFoldDB" id="A0A0C2WH53"/>
<sequence length="200" mass="22576">MSDQTGVYHILTLPPTGTTTSAVYFLKAGWAVIFMHWQFGLQPFSRCYSHSTNPILYFLEIHNGNGLPEITLRGLSHELSALGKNAMYYLAAAVSNFFLPMQKMVIGTQSGKGNLSIEMDQVPKILKPMVDEWTKDGYIVSFKLETDPSLLIPKSRTALERYGHQVVIGNDLRRRKYEVVFVSRKHKPNSHAAEAVPEFE</sequence>
<dbReference type="EMBL" id="KN818515">
    <property type="protein sequence ID" value="KIL55443.1"/>
    <property type="molecule type" value="Genomic_DNA"/>
</dbReference>
<dbReference type="SUPFAM" id="SSF102645">
    <property type="entry name" value="CoaB-like"/>
    <property type="match status" value="1"/>
</dbReference>
<feature type="domain" description="DNA/pantothenate metabolism flavoprotein C-terminal" evidence="2">
    <location>
        <begin position="82"/>
        <end position="176"/>
    </location>
</feature>
<evidence type="ECO:0000256" key="1">
    <source>
        <dbReference type="ARBA" id="ARBA00005703"/>
    </source>
</evidence>
<dbReference type="Pfam" id="PF04127">
    <property type="entry name" value="DFP"/>
    <property type="match status" value="1"/>
</dbReference>
<accession>A0A0C2WH53</accession>
<dbReference type="HOGENOM" id="CLU_1369115_0_0_1"/>
<keyword evidence="4" id="KW-1185">Reference proteome</keyword>
<dbReference type="Gene3D" id="3.40.50.10300">
    <property type="entry name" value="CoaB-like"/>
    <property type="match status" value="1"/>
</dbReference>
<dbReference type="STRING" id="946122.A0A0C2WH53"/>
<comment type="similarity">
    <text evidence="1">Belongs to the PPC synthetase family.</text>
</comment>
<dbReference type="FunCoup" id="A0A0C2WH53">
    <property type="interactions" value="609"/>
</dbReference>
<evidence type="ECO:0000313" key="4">
    <source>
        <dbReference type="Proteomes" id="UP000054549"/>
    </source>
</evidence>
<organism evidence="3 4">
    <name type="scientific">Amanita muscaria (strain Koide BX008)</name>
    <dbReference type="NCBI Taxonomy" id="946122"/>
    <lineage>
        <taxon>Eukaryota</taxon>
        <taxon>Fungi</taxon>
        <taxon>Dikarya</taxon>
        <taxon>Basidiomycota</taxon>
        <taxon>Agaricomycotina</taxon>
        <taxon>Agaricomycetes</taxon>
        <taxon>Agaricomycetidae</taxon>
        <taxon>Agaricales</taxon>
        <taxon>Pluteineae</taxon>
        <taxon>Amanitaceae</taxon>
        <taxon>Amanita</taxon>
    </lineage>
</organism>
<dbReference type="GO" id="GO:0003824">
    <property type="term" value="F:catalytic activity"/>
    <property type="evidence" value="ECO:0007669"/>
    <property type="project" value="UniProtKB-ARBA"/>
</dbReference>
<reference evidence="3 4" key="1">
    <citation type="submission" date="2014-04" db="EMBL/GenBank/DDBJ databases">
        <title>Evolutionary Origins and Diversification of the Mycorrhizal Mutualists.</title>
        <authorList>
            <consortium name="DOE Joint Genome Institute"/>
            <consortium name="Mycorrhizal Genomics Consortium"/>
            <person name="Kohler A."/>
            <person name="Kuo A."/>
            <person name="Nagy L.G."/>
            <person name="Floudas D."/>
            <person name="Copeland A."/>
            <person name="Barry K.W."/>
            <person name="Cichocki N."/>
            <person name="Veneault-Fourrey C."/>
            <person name="LaButti K."/>
            <person name="Lindquist E.A."/>
            <person name="Lipzen A."/>
            <person name="Lundell T."/>
            <person name="Morin E."/>
            <person name="Murat C."/>
            <person name="Riley R."/>
            <person name="Ohm R."/>
            <person name="Sun H."/>
            <person name="Tunlid A."/>
            <person name="Henrissat B."/>
            <person name="Grigoriev I.V."/>
            <person name="Hibbett D.S."/>
            <person name="Martin F."/>
        </authorList>
    </citation>
    <scope>NUCLEOTIDE SEQUENCE [LARGE SCALE GENOMIC DNA]</scope>
    <source>
        <strain evidence="3 4">Koide BX008</strain>
    </source>
</reference>
<dbReference type="OrthoDB" id="70224at2759"/>
<gene>
    <name evidence="3" type="ORF">M378DRAFT_17937</name>
</gene>
<evidence type="ECO:0000259" key="2">
    <source>
        <dbReference type="Pfam" id="PF04127"/>
    </source>
</evidence>
<dbReference type="InterPro" id="IPR035929">
    <property type="entry name" value="CoaB-like_sf"/>
</dbReference>
<dbReference type="Proteomes" id="UP000054549">
    <property type="component" value="Unassembled WGS sequence"/>
</dbReference>
<dbReference type="InterPro" id="IPR007085">
    <property type="entry name" value="DNA/pantothenate-metab_flavo_C"/>
</dbReference>
<name>A0A0C2WH53_AMAMK</name>
<proteinExistence type="inferred from homology"/>
<dbReference type="GO" id="GO:0015937">
    <property type="term" value="P:coenzyme A biosynthetic process"/>
    <property type="evidence" value="ECO:0007669"/>
    <property type="project" value="UniProtKB-ARBA"/>
</dbReference>
<dbReference type="InParanoid" id="A0A0C2WH53"/>
<evidence type="ECO:0000313" key="3">
    <source>
        <dbReference type="EMBL" id="KIL55443.1"/>
    </source>
</evidence>
<feature type="non-terminal residue" evidence="3">
    <location>
        <position position="200"/>
    </location>
</feature>